<gene>
    <name evidence="2" type="ORF">CLV62_12275</name>
</gene>
<protein>
    <submittedName>
        <fullName evidence="2">Uncharacterized protein</fullName>
    </submittedName>
</protein>
<evidence type="ECO:0000313" key="3">
    <source>
        <dbReference type="Proteomes" id="UP000247973"/>
    </source>
</evidence>
<keyword evidence="1" id="KW-0732">Signal</keyword>
<accession>A0A2V3PML9</accession>
<feature type="chain" id="PRO_5016020366" evidence="1">
    <location>
        <begin position="22"/>
        <end position="97"/>
    </location>
</feature>
<keyword evidence="3" id="KW-1185">Reference proteome</keyword>
<dbReference type="AlphaFoldDB" id="A0A2V3PML9"/>
<reference evidence="2 3" key="1">
    <citation type="submission" date="2018-03" db="EMBL/GenBank/DDBJ databases">
        <title>Genomic Encyclopedia of Archaeal and Bacterial Type Strains, Phase II (KMG-II): from individual species to whole genera.</title>
        <authorList>
            <person name="Goeker M."/>
        </authorList>
    </citation>
    <scope>NUCLEOTIDE SEQUENCE [LARGE SCALE GENOMIC DNA]</scope>
    <source>
        <strain evidence="2 3">DSM 100214</strain>
    </source>
</reference>
<proteinExistence type="predicted"/>
<evidence type="ECO:0000313" key="2">
    <source>
        <dbReference type="EMBL" id="PXV62120.1"/>
    </source>
</evidence>
<name>A0A2V3PML9_9BACT</name>
<sequence length="97" mass="10559">MTTKRKIIFLLAVMLTGTVYSQVGINTENPLGIFHIDPQGNTTSAGVNISDDIFVTKEGKVGLGVSVPEEKADIDGKLKIRNIEQNPVKFIMQTISL</sequence>
<dbReference type="RefSeq" id="WP_110311663.1">
    <property type="nucleotide sequence ID" value="NZ_QICL01000022.1"/>
</dbReference>
<evidence type="ECO:0000256" key="1">
    <source>
        <dbReference type="SAM" id="SignalP"/>
    </source>
</evidence>
<organism evidence="2 3">
    <name type="scientific">Dysgonomonas alginatilytica</name>
    <dbReference type="NCBI Taxonomy" id="1605892"/>
    <lineage>
        <taxon>Bacteria</taxon>
        <taxon>Pseudomonadati</taxon>
        <taxon>Bacteroidota</taxon>
        <taxon>Bacteroidia</taxon>
        <taxon>Bacteroidales</taxon>
        <taxon>Dysgonomonadaceae</taxon>
        <taxon>Dysgonomonas</taxon>
    </lineage>
</organism>
<dbReference type="Proteomes" id="UP000247973">
    <property type="component" value="Unassembled WGS sequence"/>
</dbReference>
<dbReference type="OrthoDB" id="1240046at2"/>
<comment type="caution">
    <text evidence="2">The sequence shown here is derived from an EMBL/GenBank/DDBJ whole genome shotgun (WGS) entry which is preliminary data.</text>
</comment>
<dbReference type="EMBL" id="QICL01000022">
    <property type="protein sequence ID" value="PXV62120.1"/>
    <property type="molecule type" value="Genomic_DNA"/>
</dbReference>
<feature type="signal peptide" evidence="1">
    <location>
        <begin position="1"/>
        <end position="21"/>
    </location>
</feature>